<comment type="caution">
    <text evidence="1">The sequence shown here is derived from an EMBL/GenBank/DDBJ whole genome shotgun (WGS) entry which is preliminary data.</text>
</comment>
<name>D1NTN4_9BIFI</name>
<evidence type="ECO:0000313" key="2">
    <source>
        <dbReference type="Proteomes" id="UP000003656"/>
    </source>
</evidence>
<proteinExistence type="predicted"/>
<organism evidence="1 2">
    <name type="scientific">Bifidobacterium gallicum DSM 20093 = LMG 11596</name>
    <dbReference type="NCBI Taxonomy" id="561180"/>
    <lineage>
        <taxon>Bacteria</taxon>
        <taxon>Bacillati</taxon>
        <taxon>Actinomycetota</taxon>
        <taxon>Actinomycetes</taxon>
        <taxon>Bifidobacteriales</taxon>
        <taxon>Bifidobacteriaceae</taxon>
        <taxon>Bifidobacterium</taxon>
    </lineage>
</organism>
<dbReference type="STRING" id="561180.BIFGAL_03200"/>
<dbReference type="Proteomes" id="UP000003656">
    <property type="component" value="Unassembled WGS sequence"/>
</dbReference>
<protein>
    <submittedName>
        <fullName evidence="1">Uncharacterized protein</fullName>
    </submittedName>
</protein>
<evidence type="ECO:0000313" key="1">
    <source>
        <dbReference type="EMBL" id="EFA23088.1"/>
    </source>
</evidence>
<sequence>MQPPLVGTSCMQARTSRANQAAYIRVRNSVEMQGIRITYQ</sequence>
<gene>
    <name evidence="1" type="ORF">BIFGAL_03200</name>
</gene>
<reference evidence="1 2" key="1">
    <citation type="submission" date="2009-11" db="EMBL/GenBank/DDBJ databases">
        <authorList>
            <person name="Weinstock G."/>
            <person name="Sodergren E."/>
            <person name="Clifton S."/>
            <person name="Fulton L."/>
            <person name="Fulton B."/>
            <person name="Courtney L."/>
            <person name="Fronick C."/>
            <person name="Harrison M."/>
            <person name="Strong C."/>
            <person name="Farmer C."/>
            <person name="Delahaunty K."/>
            <person name="Markovic C."/>
            <person name="Hall O."/>
            <person name="Minx P."/>
            <person name="Tomlinson C."/>
            <person name="Mitreva M."/>
            <person name="Nelson J."/>
            <person name="Hou S."/>
            <person name="Wollam A."/>
            <person name="Pepin K.H."/>
            <person name="Johnson M."/>
            <person name="Bhonagiri V."/>
            <person name="Nash W.E."/>
            <person name="Warren W."/>
            <person name="Chinwalla A."/>
            <person name="Mardis E.R."/>
            <person name="Wilson R.K."/>
        </authorList>
    </citation>
    <scope>NUCLEOTIDE SEQUENCE [LARGE SCALE GENOMIC DNA]</scope>
    <source>
        <strain evidence="1 2">DSM 20093</strain>
    </source>
</reference>
<accession>D1NTN4</accession>
<dbReference type="AlphaFoldDB" id="D1NTN4"/>
<dbReference type="EMBL" id="ABXB03000002">
    <property type="protein sequence ID" value="EFA23088.1"/>
    <property type="molecule type" value="Genomic_DNA"/>
</dbReference>